<sequence>MSNGPIPRSRAAPAPAARPVAGLRPTRRVEATATPTASFPGERGEIRRSAEATARPAASAPGDRERAPGGRRHRAGPA</sequence>
<feature type="compositionally biased region" description="Low complexity" evidence="1">
    <location>
        <begin position="1"/>
        <end position="24"/>
    </location>
</feature>
<keyword evidence="3" id="KW-1185">Reference proteome</keyword>
<organism evidence="2 3">
    <name type="scientific">Hydrogenibacillus schlegelii</name>
    <name type="common">Bacillus schlegelii</name>
    <dbReference type="NCBI Taxonomy" id="1484"/>
    <lineage>
        <taxon>Bacteria</taxon>
        <taxon>Bacillati</taxon>
        <taxon>Bacillota</taxon>
        <taxon>Bacilli</taxon>
        <taxon>Bacillales</taxon>
        <taxon>Bacillales Family X. Incertae Sedis</taxon>
        <taxon>Hydrogenibacillus</taxon>
    </lineage>
</organism>
<comment type="caution">
    <text evidence="2">The sequence shown here is derived from an EMBL/GenBank/DDBJ whole genome shotgun (WGS) entry which is preliminary data.</text>
</comment>
<feature type="compositionally biased region" description="Low complexity" evidence="1">
    <location>
        <begin position="51"/>
        <end position="61"/>
    </location>
</feature>
<gene>
    <name evidence="2" type="ORF">SA87_09005</name>
</gene>
<dbReference type="Proteomes" id="UP000243024">
    <property type="component" value="Unassembled WGS sequence"/>
</dbReference>
<evidence type="ECO:0000313" key="3">
    <source>
        <dbReference type="Proteomes" id="UP000243024"/>
    </source>
</evidence>
<dbReference type="EMBL" id="JXBB01000012">
    <property type="protein sequence ID" value="OAR04660.1"/>
    <property type="molecule type" value="Genomic_DNA"/>
</dbReference>
<dbReference type="STRING" id="1484.SA87_09005"/>
<accession>A0A179ISG6</accession>
<evidence type="ECO:0000313" key="2">
    <source>
        <dbReference type="EMBL" id="OAR04660.1"/>
    </source>
</evidence>
<reference evidence="2 3" key="1">
    <citation type="submission" date="2015-09" db="EMBL/GenBank/DDBJ databases">
        <title>Draft genome sequence of Hydrogenibacillus schlegelii DSM 2000.</title>
        <authorList>
            <person name="Hemp J."/>
        </authorList>
    </citation>
    <scope>NUCLEOTIDE SEQUENCE [LARGE SCALE GENOMIC DNA]</scope>
    <source>
        <strain evidence="2 3">MA 48</strain>
    </source>
</reference>
<proteinExistence type="predicted"/>
<name>A0A179ISG6_HYDSH</name>
<protein>
    <submittedName>
        <fullName evidence="2">Uncharacterized protein</fullName>
    </submittedName>
</protein>
<feature type="compositionally biased region" description="Basic residues" evidence="1">
    <location>
        <begin position="69"/>
        <end position="78"/>
    </location>
</feature>
<dbReference type="AlphaFoldDB" id="A0A179ISG6"/>
<evidence type="ECO:0000256" key="1">
    <source>
        <dbReference type="SAM" id="MobiDB-lite"/>
    </source>
</evidence>
<feature type="region of interest" description="Disordered" evidence="1">
    <location>
        <begin position="1"/>
        <end position="78"/>
    </location>
</feature>